<evidence type="ECO:0000313" key="4">
    <source>
        <dbReference type="Proteomes" id="UP001174908"/>
    </source>
</evidence>
<dbReference type="Pfam" id="PF01039">
    <property type="entry name" value="Carboxyl_trans"/>
    <property type="match status" value="1"/>
</dbReference>
<evidence type="ECO:0000259" key="1">
    <source>
        <dbReference type="PROSITE" id="PS50980"/>
    </source>
</evidence>
<proteinExistence type="predicted"/>
<accession>A0ABT7NEH2</accession>
<evidence type="ECO:0000259" key="2">
    <source>
        <dbReference type="PROSITE" id="PS50989"/>
    </source>
</evidence>
<dbReference type="InterPro" id="IPR034733">
    <property type="entry name" value="AcCoA_carboxyl_beta"/>
</dbReference>
<comment type="caution">
    <text evidence="3">The sequence shown here is derived from an EMBL/GenBank/DDBJ whole genome shotgun (WGS) entry which is preliminary data.</text>
</comment>
<feature type="domain" description="CoA carboxyltransferase C-terminal" evidence="2">
    <location>
        <begin position="283"/>
        <end position="540"/>
    </location>
</feature>
<dbReference type="InterPro" id="IPR029045">
    <property type="entry name" value="ClpP/crotonase-like_dom_sf"/>
</dbReference>
<dbReference type="PANTHER" id="PTHR22855">
    <property type="entry name" value="ACETYL, PROPIONYL, PYRUVATE, AND GLUTACONYL CARBOXYLASE-RELATED"/>
    <property type="match status" value="1"/>
</dbReference>
<dbReference type="Gene3D" id="3.90.226.10">
    <property type="entry name" value="2-enoyl-CoA Hydratase, Chain A, domain 1"/>
    <property type="match status" value="2"/>
</dbReference>
<protein>
    <submittedName>
        <fullName evidence="3">Carboxyl transferase domain-containing protein</fullName>
    </submittedName>
</protein>
<reference evidence="3" key="1">
    <citation type="submission" date="2023-06" db="EMBL/GenBank/DDBJ databases">
        <authorList>
            <person name="Jiang Y."/>
            <person name="Liu Q."/>
        </authorList>
    </citation>
    <scope>NUCLEOTIDE SEQUENCE</scope>
    <source>
        <strain evidence="3">CGMCC 1.12089</strain>
    </source>
</reference>
<keyword evidence="3" id="KW-0808">Transferase</keyword>
<dbReference type="Proteomes" id="UP001174908">
    <property type="component" value="Unassembled WGS sequence"/>
</dbReference>
<dbReference type="InterPro" id="IPR011763">
    <property type="entry name" value="COA_CT_C"/>
</dbReference>
<gene>
    <name evidence="3" type="ORF">QTH91_17780</name>
</gene>
<dbReference type="PANTHER" id="PTHR22855:SF46">
    <property type="entry name" value="METHYLCROTONOYL-COA CARBOXYLASE"/>
    <property type="match status" value="1"/>
</dbReference>
<dbReference type="SUPFAM" id="SSF52096">
    <property type="entry name" value="ClpP/crotonase"/>
    <property type="match status" value="2"/>
</dbReference>
<dbReference type="InterPro" id="IPR011762">
    <property type="entry name" value="COA_CT_N"/>
</dbReference>
<keyword evidence="4" id="KW-1185">Reference proteome</keyword>
<dbReference type="EMBL" id="JASZYV010000003">
    <property type="protein sequence ID" value="MDM0046348.1"/>
    <property type="molecule type" value="Genomic_DNA"/>
</dbReference>
<feature type="domain" description="CoA carboxyltransferase N-terminal" evidence="1">
    <location>
        <begin position="3"/>
        <end position="279"/>
    </location>
</feature>
<dbReference type="RefSeq" id="WP_286661426.1">
    <property type="nucleotide sequence ID" value="NZ_JASZYV010000003.1"/>
</dbReference>
<sequence>MAIIESTISTGSDAFKARRAGMLALLERVRGYEARSAAVSANSRERFEKRGQLLPRERLSLLLDPGTPFLEIGSLAGLGLDNPDMEKSVPGGGVIGGIGWVSGVRVMVNVSDSGIDAGALQPMGIPKQLRLQELALENKLPYIQLVESAGANLMTYKVEEFVTGGSLFRNLARMSAAGLPVITVTHGSSTAGGAYQTGLSDYIVMVRGRSRAFLAGPPLLKAATGEIATEEELGGAEMHTAISGLGDYLAEDDRDAIRIAREIVDQIDWHRDMPAPTDRSFKPPRHDAQELLGIMPMDHKRPVDMKQVIARIADDSEFLEFGENYGSATVVGHIKLEGQPLGVVTNNGPIDPAGATKATHFIQACCQSRTPILYLNNTTGFMVGKAYEEAGMIKHGSKMIQAVTNATVPQITIYCGASFGAGNYGMCGWGFHPRFCFSWPNAKTAVMGGEQAAQTMVNVTEAAMKRKGGDVDREKLQELERRIIDRFDSQMSVFTTSARVLDDGVIDPRDTRAVLLNVLSICRDAELRQPQRMQFAVARP</sequence>
<dbReference type="InterPro" id="IPR045190">
    <property type="entry name" value="MCCB/AccD1-like"/>
</dbReference>
<dbReference type="PROSITE" id="PS50989">
    <property type="entry name" value="COA_CT_CTER"/>
    <property type="match status" value="1"/>
</dbReference>
<organism evidence="3 4">
    <name type="scientific">Variovorax dokdonensis</name>
    <dbReference type="NCBI Taxonomy" id="344883"/>
    <lineage>
        <taxon>Bacteria</taxon>
        <taxon>Pseudomonadati</taxon>
        <taxon>Pseudomonadota</taxon>
        <taxon>Betaproteobacteria</taxon>
        <taxon>Burkholderiales</taxon>
        <taxon>Comamonadaceae</taxon>
        <taxon>Variovorax</taxon>
    </lineage>
</organism>
<dbReference type="PROSITE" id="PS50980">
    <property type="entry name" value="COA_CT_NTER"/>
    <property type="match status" value="1"/>
</dbReference>
<dbReference type="GO" id="GO:0016740">
    <property type="term" value="F:transferase activity"/>
    <property type="evidence" value="ECO:0007669"/>
    <property type="project" value="UniProtKB-KW"/>
</dbReference>
<name>A0ABT7NEH2_9BURK</name>
<evidence type="ECO:0000313" key="3">
    <source>
        <dbReference type="EMBL" id="MDM0046348.1"/>
    </source>
</evidence>